<evidence type="ECO:0000313" key="1">
    <source>
        <dbReference type="EMBL" id="PJE66990.1"/>
    </source>
</evidence>
<keyword evidence="1" id="KW-0436">Ligase</keyword>
<gene>
    <name evidence="1" type="ORF">COU93_01220</name>
</gene>
<name>A0A2M8L247_9BACT</name>
<feature type="non-terminal residue" evidence="1">
    <location>
        <position position="1"/>
    </location>
</feature>
<protein>
    <submittedName>
        <fullName evidence="1">Serine--tRNA ligase</fullName>
    </submittedName>
</protein>
<reference evidence="2" key="1">
    <citation type="submission" date="2017-09" db="EMBL/GenBank/DDBJ databases">
        <title>Depth-based differentiation of microbial function through sediment-hosted aquifers and enrichment of novel symbionts in the deep terrestrial subsurface.</title>
        <authorList>
            <person name="Probst A.J."/>
            <person name="Ladd B."/>
            <person name="Jarett J.K."/>
            <person name="Geller-Mcgrath D.E."/>
            <person name="Sieber C.M.K."/>
            <person name="Emerson J.B."/>
            <person name="Anantharaman K."/>
            <person name="Thomas B.C."/>
            <person name="Malmstrom R."/>
            <person name="Stieglmeier M."/>
            <person name="Klingl A."/>
            <person name="Woyke T."/>
            <person name="Ryan C.M."/>
            <person name="Banfield J.F."/>
        </authorList>
    </citation>
    <scope>NUCLEOTIDE SEQUENCE [LARGE SCALE GENOMIC DNA]</scope>
</reference>
<dbReference type="InterPro" id="IPR010978">
    <property type="entry name" value="tRNA-bd_arm"/>
</dbReference>
<dbReference type="EMBL" id="PFEI01000071">
    <property type="protein sequence ID" value="PJE66990.1"/>
    <property type="molecule type" value="Genomic_DNA"/>
</dbReference>
<dbReference type="GO" id="GO:0000166">
    <property type="term" value="F:nucleotide binding"/>
    <property type="evidence" value="ECO:0007669"/>
    <property type="project" value="InterPro"/>
</dbReference>
<dbReference type="GO" id="GO:0016874">
    <property type="term" value="F:ligase activity"/>
    <property type="evidence" value="ECO:0007669"/>
    <property type="project" value="UniProtKB-KW"/>
</dbReference>
<sequence>TDEQLKSATKIKEELKVIGDKLKNSSAELNNLLEEIPNICAPDVPVG</sequence>
<dbReference type="Proteomes" id="UP000229766">
    <property type="component" value="Unassembled WGS sequence"/>
</dbReference>
<accession>A0A2M8L247</accession>
<dbReference type="SUPFAM" id="SSF46589">
    <property type="entry name" value="tRNA-binding arm"/>
    <property type="match status" value="1"/>
</dbReference>
<organism evidence="1 2">
    <name type="scientific">Candidatus Shapirobacteria bacterium CG10_big_fil_rev_8_21_14_0_10_36_6</name>
    <dbReference type="NCBI Taxonomy" id="1974886"/>
    <lineage>
        <taxon>Bacteria</taxon>
        <taxon>Candidatus Shapironibacteriota</taxon>
    </lineage>
</organism>
<evidence type="ECO:0000313" key="2">
    <source>
        <dbReference type="Proteomes" id="UP000229766"/>
    </source>
</evidence>
<proteinExistence type="predicted"/>
<comment type="caution">
    <text evidence="1">The sequence shown here is derived from an EMBL/GenBank/DDBJ whole genome shotgun (WGS) entry which is preliminary data.</text>
</comment>
<feature type="non-terminal residue" evidence="1">
    <location>
        <position position="47"/>
    </location>
</feature>
<dbReference type="AlphaFoldDB" id="A0A2M8L247"/>